<dbReference type="PANTHER" id="PTHR46558">
    <property type="entry name" value="TRACRIPTIONAL REGULATORY PROTEIN-RELATED-RELATED"/>
    <property type="match status" value="1"/>
</dbReference>
<dbReference type="STRING" id="1512.GCA_900049235_03354"/>
<dbReference type="SMART" id="SM00530">
    <property type="entry name" value="HTH_XRE"/>
    <property type="match status" value="2"/>
</dbReference>
<dbReference type="SUPFAM" id="SSF47413">
    <property type="entry name" value="lambda repressor-like DNA-binding domains"/>
    <property type="match status" value="2"/>
</dbReference>
<keyword evidence="1" id="KW-0238">DNA-binding</keyword>
<protein>
    <recommendedName>
        <fullName evidence="2">HTH cro/C1-type domain-containing protein</fullName>
    </recommendedName>
</protein>
<dbReference type="GO" id="GO:0003677">
    <property type="term" value="F:DNA binding"/>
    <property type="evidence" value="ECO:0007669"/>
    <property type="project" value="UniProtKB-KW"/>
</dbReference>
<dbReference type="PROSITE" id="PS50943">
    <property type="entry name" value="HTH_CROC1"/>
    <property type="match status" value="2"/>
</dbReference>
<comment type="caution">
    <text evidence="3">The sequence shown here is derived from an EMBL/GenBank/DDBJ whole genome shotgun (WGS) entry which is preliminary data.</text>
</comment>
<dbReference type="Proteomes" id="UP000002970">
    <property type="component" value="Unassembled WGS sequence"/>
</dbReference>
<evidence type="ECO:0000313" key="3">
    <source>
        <dbReference type="EMBL" id="EGA92961.1"/>
    </source>
</evidence>
<evidence type="ECO:0000256" key="1">
    <source>
        <dbReference type="ARBA" id="ARBA00023125"/>
    </source>
</evidence>
<dbReference type="Gene3D" id="1.10.260.40">
    <property type="entry name" value="lambda repressor-like DNA-binding domains"/>
    <property type="match status" value="2"/>
</dbReference>
<accession>E7GQB4</accession>
<dbReference type="PANTHER" id="PTHR46558:SF11">
    <property type="entry name" value="HTH-TYPE TRANSCRIPTIONAL REGULATOR XRE"/>
    <property type="match status" value="1"/>
</dbReference>
<keyword evidence="4" id="KW-1185">Reference proteome</keyword>
<reference evidence="3 4" key="1">
    <citation type="submission" date="2010-12" db="EMBL/GenBank/DDBJ databases">
        <title>The Genome Sequence of Clostridium symbiosum strain WAL-14163.</title>
        <authorList>
            <person name="Earl A."/>
            <person name="Ward D."/>
            <person name="Feldgarden M."/>
            <person name="Gevers D."/>
            <person name="Finegold S.M."/>
            <person name="Summanen P.H."/>
            <person name="Molitoris D.R."/>
            <person name="Vaisanen M.L."/>
            <person name="Daigneault M."/>
            <person name="Young S.K."/>
            <person name="Zeng Q."/>
            <person name="Gargeya S."/>
            <person name="Fitzgerald M."/>
            <person name="Haas B."/>
            <person name="Abouelleil A."/>
            <person name="Alvarado L."/>
            <person name="Arachchi H.M."/>
            <person name="Berlin A."/>
            <person name="Brown A."/>
            <person name="Chapman S.B."/>
            <person name="Chen Z."/>
            <person name="Dunbar C."/>
            <person name="Freedman E."/>
            <person name="Gearin G."/>
            <person name="Gellesch M."/>
            <person name="Goldberg J."/>
            <person name="Griggs A."/>
            <person name="Gujja S."/>
            <person name="Heilman E."/>
            <person name="Heiman D."/>
            <person name="Howarth C."/>
            <person name="Larson L."/>
            <person name="Lui A."/>
            <person name="MacDonald P.J.P."/>
            <person name="Mehta T."/>
            <person name="Montmayeur A."/>
            <person name="Murphy C."/>
            <person name="Neiman D."/>
            <person name="Pearson M."/>
            <person name="Priest M."/>
            <person name="Roberts A."/>
            <person name="Saif S."/>
            <person name="Shea T."/>
            <person name="Shenoy N."/>
            <person name="Sisk P."/>
            <person name="Stolte C."/>
            <person name="Sykes S."/>
            <person name="White J."/>
            <person name="Yandava C."/>
            <person name="Nusbaum C."/>
            <person name="Birren B."/>
        </authorList>
    </citation>
    <scope>NUCLEOTIDE SEQUENCE [LARGE SCALE GENOMIC DNA]</scope>
    <source>
        <strain evidence="3 4">WAL-14163</strain>
    </source>
</reference>
<sequence>MYLAENLKFLREQNGKTQGELAVLFGIEQKTISSWECGSRKPPIGTIVSLAKLYRVSLDDLVLTDMRPPIPVYALNLAYLRKKYGMTQQELVEIIGLKNKSSISLIENGKYEPSIENLEKLADFFGVTMDQIVKQDLSQEVSK</sequence>
<dbReference type="AlphaFoldDB" id="E7GQB4"/>
<gene>
    <name evidence="3" type="ORF">HMPREF9474_03109</name>
</gene>
<evidence type="ECO:0000259" key="2">
    <source>
        <dbReference type="PROSITE" id="PS50943"/>
    </source>
</evidence>
<evidence type="ECO:0000313" key="4">
    <source>
        <dbReference type="Proteomes" id="UP000002970"/>
    </source>
</evidence>
<dbReference type="RefSeq" id="WP_003502184.1">
    <property type="nucleotide sequence ID" value="NZ_GL834313.1"/>
</dbReference>
<dbReference type="InterPro" id="IPR001387">
    <property type="entry name" value="Cro/C1-type_HTH"/>
</dbReference>
<dbReference type="InterPro" id="IPR010982">
    <property type="entry name" value="Lambda_DNA-bd_dom_sf"/>
</dbReference>
<dbReference type="eggNOG" id="COG1396">
    <property type="taxonomic scope" value="Bacteria"/>
</dbReference>
<feature type="domain" description="HTH cro/C1-type" evidence="2">
    <location>
        <begin position="77"/>
        <end position="132"/>
    </location>
</feature>
<dbReference type="CDD" id="cd00093">
    <property type="entry name" value="HTH_XRE"/>
    <property type="match status" value="2"/>
</dbReference>
<dbReference type="HOGENOM" id="CLU_1802806_0_0_9"/>
<dbReference type="Pfam" id="PF01381">
    <property type="entry name" value="HTH_3"/>
    <property type="match status" value="2"/>
</dbReference>
<organism evidence="3 4">
    <name type="scientific">Clostridium symbiosum (strain WAL-14163)</name>
    <dbReference type="NCBI Taxonomy" id="742740"/>
    <lineage>
        <taxon>Bacteria</taxon>
        <taxon>Bacillati</taxon>
        <taxon>Bacillota</taxon>
        <taxon>Clostridia</taxon>
        <taxon>Lachnospirales</taxon>
        <taxon>Lachnospiraceae</taxon>
        <taxon>Otoolea</taxon>
    </lineage>
</organism>
<feature type="domain" description="HTH cro/C1-type" evidence="2">
    <location>
        <begin position="7"/>
        <end position="61"/>
    </location>
</feature>
<dbReference type="EMBL" id="ADLQ01000071">
    <property type="protein sequence ID" value="EGA92961.1"/>
    <property type="molecule type" value="Genomic_DNA"/>
</dbReference>
<proteinExistence type="predicted"/>
<name>E7GQB4_CLOS6</name>